<gene>
    <name evidence="1" type="ORF">HYFRA_00005497</name>
</gene>
<accession>A0A9N9PRQ0</accession>
<dbReference type="PANTHER" id="PTHR42085:SF6">
    <property type="entry name" value="F-BOX DOMAIN-CONTAINING PROTEIN"/>
    <property type="match status" value="1"/>
</dbReference>
<dbReference type="PANTHER" id="PTHR42085">
    <property type="entry name" value="F-BOX DOMAIN-CONTAINING PROTEIN"/>
    <property type="match status" value="1"/>
</dbReference>
<evidence type="ECO:0000313" key="1">
    <source>
        <dbReference type="EMBL" id="CAG8951697.1"/>
    </source>
</evidence>
<sequence>MKCLYIARKDGGKGTQSVPPDIPDCQCPKLPLLRLLLVSRAFYQDVFQAFYSRNRFAIRIHDARGFENFHVGRRIQGTLTSLLVRLNCWPCPRGHEEIGGDDGMRCGICKYDSRNADPAMDSTSRAGDDLLHWWRWFAKGLESSILSRYLDLTLICDVVDRTSGLAVVEPLLTLPTLKGCTIRLGRGTNSALSRLAEEYSLRAQALFIERQGTFPFQRLPEEVRLLILSYTHLGDHRLYPQDSQLLKIVNNKLVNKDTPCCRKCTATRIDCCCPSTHVAYSPTCVCRHLPFALLLVSKQMRADTLRVLLSQNTLEFLQDPIETIHFLETFPQEALKSIRRIHFRLSEDEINEWGKRDYHEKLTHLTQYLNANLNTRQLSITVILETFDVGGYAEDDEDLRILYEIYRDVTRAFREMTGLEDIQFDVGWFIYLEPIMRRAVLGRGVEMGLVREKRPYREGDPPGCFRLPVWYKRGDFTRC</sequence>
<dbReference type="OrthoDB" id="2099276at2759"/>
<dbReference type="AlphaFoldDB" id="A0A9N9PRQ0"/>
<organism evidence="1 2">
    <name type="scientific">Hymenoscyphus fraxineus</name>
    <dbReference type="NCBI Taxonomy" id="746836"/>
    <lineage>
        <taxon>Eukaryota</taxon>
        <taxon>Fungi</taxon>
        <taxon>Dikarya</taxon>
        <taxon>Ascomycota</taxon>
        <taxon>Pezizomycotina</taxon>
        <taxon>Leotiomycetes</taxon>
        <taxon>Helotiales</taxon>
        <taxon>Helotiaceae</taxon>
        <taxon>Hymenoscyphus</taxon>
    </lineage>
</organism>
<keyword evidence="2" id="KW-1185">Reference proteome</keyword>
<dbReference type="InterPro" id="IPR038883">
    <property type="entry name" value="AN11006-like"/>
</dbReference>
<protein>
    <submittedName>
        <fullName evidence="1">Uncharacterized protein</fullName>
    </submittedName>
</protein>
<reference evidence="1" key="1">
    <citation type="submission" date="2021-07" db="EMBL/GenBank/DDBJ databases">
        <authorList>
            <person name="Durling M."/>
        </authorList>
    </citation>
    <scope>NUCLEOTIDE SEQUENCE</scope>
</reference>
<dbReference type="Proteomes" id="UP000696280">
    <property type="component" value="Unassembled WGS sequence"/>
</dbReference>
<proteinExistence type="predicted"/>
<name>A0A9N9PRQ0_9HELO</name>
<comment type="caution">
    <text evidence="1">The sequence shown here is derived from an EMBL/GenBank/DDBJ whole genome shotgun (WGS) entry which is preliminary data.</text>
</comment>
<dbReference type="EMBL" id="CAJVRL010000044">
    <property type="protein sequence ID" value="CAG8951697.1"/>
    <property type="molecule type" value="Genomic_DNA"/>
</dbReference>
<evidence type="ECO:0000313" key="2">
    <source>
        <dbReference type="Proteomes" id="UP000696280"/>
    </source>
</evidence>